<feature type="compositionally biased region" description="Basic and acidic residues" evidence="1">
    <location>
        <begin position="392"/>
        <end position="407"/>
    </location>
</feature>
<keyword evidence="2" id="KW-0472">Membrane</keyword>
<evidence type="ECO:0000256" key="3">
    <source>
        <dbReference type="SAM" id="SignalP"/>
    </source>
</evidence>
<feature type="transmembrane region" description="Helical" evidence="2">
    <location>
        <begin position="346"/>
        <end position="369"/>
    </location>
</feature>
<evidence type="ECO:0000256" key="2">
    <source>
        <dbReference type="SAM" id="Phobius"/>
    </source>
</evidence>
<accession>A0ABD3M227</accession>
<feature type="chain" id="PRO_5044767064" evidence="3">
    <location>
        <begin position="22"/>
        <end position="421"/>
    </location>
</feature>
<dbReference type="Proteomes" id="UP001530293">
    <property type="component" value="Unassembled WGS sequence"/>
</dbReference>
<sequence length="421" mass="46413">MMALIRNRIVPVVLLAWQSDAQLTVEYQPIDDLIRNHLRNTDTNIQIRNIQASSTSCYALFDNGHSVGTTQRTSETMDTDEYLIPDRGIILSTGQPLDGNTNQSIQESTGGANDLESQILDNTVDIFDPCFIQFEFSCPIDAGRYSTNIDFRYVFGSEEYNSMKQEDVVNERSEAHPYNNDAFGVFLNGQNIALVPDGTVADGEDDRSILPVTINNINSKVNSDLFVYNPSHSEFQAGGYTTELKASGQVFPGWNSIKYVVGDAGDRHLDSWVFLKAGSFSCTRVEGAVDADPTATFPTAESVTNFPTESPSTEIELFESVPTESTPDEDEEEIVWKSRFEMQTSMAVGLLVLIGLLALAIPLVAISFCDKKNGCGCGKKGERYGKPKKQPAKVEPKDKSDSKADDIETGRYISRTTIIVI</sequence>
<reference evidence="4 5" key="1">
    <citation type="submission" date="2024-10" db="EMBL/GenBank/DDBJ databases">
        <title>Updated reference genomes for cyclostephanoid diatoms.</title>
        <authorList>
            <person name="Roberts W.R."/>
            <person name="Alverson A.J."/>
        </authorList>
    </citation>
    <scope>NUCLEOTIDE SEQUENCE [LARGE SCALE GENOMIC DNA]</scope>
    <source>
        <strain evidence="4 5">AJA232-27</strain>
    </source>
</reference>
<protein>
    <submittedName>
        <fullName evidence="4">Uncharacterized protein</fullName>
    </submittedName>
</protein>
<dbReference type="AlphaFoldDB" id="A0ABD3M227"/>
<name>A0ABD3M227_9STRA</name>
<dbReference type="NCBIfam" id="NF038133">
    <property type="entry name" value="choice_anch_L"/>
    <property type="match status" value="1"/>
</dbReference>
<comment type="caution">
    <text evidence="4">The sequence shown here is derived from an EMBL/GenBank/DDBJ whole genome shotgun (WGS) entry which is preliminary data.</text>
</comment>
<feature type="signal peptide" evidence="3">
    <location>
        <begin position="1"/>
        <end position="21"/>
    </location>
</feature>
<organism evidence="4 5">
    <name type="scientific">Discostella pseudostelligera</name>
    <dbReference type="NCBI Taxonomy" id="259834"/>
    <lineage>
        <taxon>Eukaryota</taxon>
        <taxon>Sar</taxon>
        <taxon>Stramenopiles</taxon>
        <taxon>Ochrophyta</taxon>
        <taxon>Bacillariophyta</taxon>
        <taxon>Coscinodiscophyceae</taxon>
        <taxon>Thalassiosirophycidae</taxon>
        <taxon>Stephanodiscales</taxon>
        <taxon>Stephanodiscaceae</taxon>
        <taxon>Discostella</taxon>
    </lineage>
</organism>
<evidence type="ECO:0000256" key="1">
    <source>
        <dbReference type="SAM" id="MobiDB-lite"/>
    </source>
</evidence>
<proteinExistence type="predicted"/>
<gene>
    <name evidence="4" type="ORF">ACHAWU_005630</name>
</gene>
<keyword evidence="5" id="KW-1185">Reference proteome</keyword>
<dbReference type="EMBL" id="JALLBG020000313">
    <property type="protein sequence ID" value="KAL3756126.1"/>
    <property type="molecule type" value="Genomic_DNA"/>
</dbReference>
<feature type="region of interest" description="Disordered" evidence="1">
    <location>
        <begin position="380"/>
        <end position="407"/>
    </location>
</feature>
<dbReference type="InterPro" id="IPR049804">
    <property type="entry name" value="Choice_anch_L"/>
</dbReference>
<evidence type="ECO:0000313" key="5">
    <source>
        <dbReference type="Proteomes" id="UP001530293"/>
    </source>
</evidence>
<keyword evidence="2" id="KW-0812">Transmembrane</keyword>
<keyword evidence="2" id="KW-1133">Transmembrane helix</keyword>
<evidence type="ECO:0000313" key="4">
    <source>
        <dbReference type="EMBL" id="KAL3756126.1"/>
    </source>
</evidence>
<keyword evidence="3" id="KW-0732">Signal</keyword>